<dbReference type="EMBL" id="CP098502">
    <property type="protein sequence ID" value="UTI65455.1"/>
    <property type="molecule type" value="Genomic_DNA"/>
</dbReference>
<evidence type="ECO:0000259" key="4">
    <source>
        <dbReference type="Pfam" id="PF05223"/>
    </source>
</evidence>
<name>A0ABY5DVD8_9ACTN</name>
<keyword evidence="2" id="KW-0472">Membrane</keyword>
<dbReference type="SUPFAM" id="SSF56601">
    <property type="entry name" value="beta-lactamase/transpeptidase-like"/>
    <property type="match status" value="1"/>
</dbReference>
<evidence type="ECO:0000256" key="2">
    <source>
        <dbReference type="SAM" id="Phobius"/>
    </source>
</evidence>
<dbReference type="PANTHER" id="PTHR30627:SF24">
    <property type="entry name" value="PENICILLIN-BINDING PROTEIN 4B"/>
    <property type="match status" value="1"/>
</dbReference>
<keyword evidence="6" id="KW-1185">Reference proteome</keyword>
<dbReference type="RefSeq" id="WP_254572135.1">
    <property type="nucleotide sequence ID" value="NZ_CP098502.1"/>
</dbReference>
<keyword evidence="2" id="KW-0812">Transmembrane</keyword>
<feature type="transmembrane region" description="Helical" evidence="2">
    <location>
        <begin position="45"/>
        <end position="65"/>
    </location>
</feature>
<dbReference type="InterPro" id="IPR050515">
    <property type="entry name" value="Beta-lactam/transpept"/>
</dbReference>
<dbReference type="InterPro" id="IPR001460">
    <property type="entry name" value="PCN-bd_Tpept"/>
</dbReference>
<evidence type="ECO:0000313" key="5">
    <source>
        <dbReference type="EMBL" id="UTI65455.1"/>
    </source>
</evidence>
<dbReference type="Pfam" id="PF00905">
    <property type="entry name" value="Transpeptidase"/>
    <property type="match status" value="1"/>
</dbReference>
<accession>A0ABY5DVD8</accession>
<protein>
    <submittedName>
        <fullName evidence="5">Penicillin-binding transpeptidase domain-containing protein</fullName>
    </submittedName>
</protein>
<reference evidence="5 6" key="1">
    <citation type="submission" date="2022-06" db="EMBL/GenBank/DDBJ databases">
        <title>Paraconexibacter antarcticus.</title>
        <authorList>
            <person name="Kim C.S."/>
        </authorList>
    </citation>
    <scope>NUCLEOTIDE SEQUENCE [LARGE SCALE GENOMIC DNA]</scope>
    <source>
        <strain evidence="5 6">02-257</strain>
    </source>
</reference>
<dbReference type="Pfam" id="PF05223">
    <property type="entry name" value="MecA_N"/>
    <property type="match status" value="1"/>
</dbReference>
<keyword evidence="2" id="KW-1133">Transmembrane helix</keyword>
<evidence type="ECO:0000259" key="3">
    <source>
        <dbReference type="Pfam" id="PF00905"/>
    </source>
</evidence>
<evidence type="ECO:0000313" key="6">
    <source>
        <dbReference type="Proteomes" id="UP001056035"/>
    </source>
</evidence>
<evidence type="ECO:0000256" key="1">
    <source>
        <dbReference type="SAM" id="MobiDB-lite"/>
    </source>
</evidence>
<dbReference type="InterPro" id="IPR007887">
    <property type="entry name" value="MecA_N"/>
</dbReference>
<gene>
    <name evidence="5" type="ORF">NBH00_04380</name>
</gene>
<feature type="domain" description="NTF2-like N-terminal transpeptidase" evidence="4">
    <location>
        <begin position="76"/>
        <end position="184"/>
    </location>
</feature>
<dbReference type="PANTHER" id="PTHR30627">
    <property type="entry name" value="PEPTIDOGLYCAN D,D-TRANSPEPTIDASE"/>
    <property type="match status" value="1"/>
</dbReference>
<organism evidence="5 6">
    <name type="scientific">Paraconexibacter antarcticus</name>
    <dbReference type="NCBI Taxonomy" id="2949664"/>
    <lineage>
        <taxon>Bacteria</taxon>
        <taxon>Bacillati</taxon>
        <taxon>Actinomycetota</taxon>
        <taxon>Thermoleophilia</taxon>
        <taxon>Solirubrobacterales</taxon>
        <taxon>Paraconexibacteraceae</taxon>
        <taxon>Paraconexibacter</taxon>
    </lineage>
</organism>
<dbReference type="Gene3D" id="3.40.710.10">
    <property type="entry name" value="DD-peptidase/beta-lactamase superfamily"/>
    <property type="match status" value="1"/>
</dbReference>
<feature type="domain" description="Penicillin-binding protein transpeptidase" evidence="3">
    <location>
        <begin position="283"/>
        <end position="556"/>
    </location>
</feature>
<dbReference type="Proteomes" id="UP001056035">
    <property type="component" value="Chromosome"/>
</dbReference>
<feature type="region of interest" description="Disordered" evidence="1">
    <location>
        <begin position="1"/>
        <end position="40"/>
    </location>
</feature>
<dbReference type="InterPro" id="IPR012338">
    <property type="entry name" value="Beta-lactam/transpept-like"/>
</dbReference>
<proteinExistence type="predicted"/>
<sequence>MLRRGPRSSVPPARTSLLPGGGARHRRPGRGTSFRPPRERRLPGGPLLLVLLLLAGAGAGAYVLLRAHTADTSRRDAATRFVRAWDREDYAAMWRATSTSSRTAHHLRGFEEAYRAAAKAAGVTRVRTGALGRTKDGAAPVPVVVTTKRFGTLRGVVRLPLEGRGKDAGVRWDASLRLPGLRHGEAVKLRHGAPPTRGKIFAADDSPLDADTLGASIAGTVGPPATGLQRLYADRLGGAPSQRLLFGDREIRKIAAVPGQNLHTTIRPALQRAAAAALGGRLGGVAVIRPRNGAVLAVAGIAVSAPQPPGSTFKIITLSTALQKGIASPSSSYPVRTFAVLSGTKLRNASNEACGGSLTNAFAVSCNSVFAPLGARLGAKTLVASARRFGFGETPKIPAIKPSTIADAKDLRDDLAVGAAAIGQERDLATPLEMATVGATIGAGGVRARPHLGRRDPVVRKRVIGERVAHQVRAMMLQVVRSGTGTAAALPGVEVAGKTGTAELRPTADGTPDPKNTDAWFVAFAPANDPKVAVAVMLVGAGQGGASAAPIARKVLAAALG</sequence>